<evidence type="ECO:0000313" key="2">
    <source>
        <dbReference type="EMBL" id="MXP26485.1"/>
    </source>
</evidence>
<dbReference type="Gene3D" id="2.160.20.120">
    <property type="match status" value="1"/>
</dbReference>
<dbReference type="Proteomes" id="UP000460561">
    <property type="component" value="Unassembled WGS sequence"/>
</dbReference>
<name>A0A845ACJ5_9SPHN</name>
<dbReference type="RefSeq" id="WP_160739654.1">
    <property type="nucleotide sequence ID" value="NZ_WTYQ01000003.1"/>
</dbReference>
<dbReference type="PROSITE" id="PS51257">
    <property type="entry name" value="PROKAR_LIPOPROTEIN"/>
    <property type="match status" value="1"/>
</dbReference>
<organism evidence="2 3">
    <name type="scientific">Altericroceibacterium indicum</name>
    <dbReference type="NCBI Taxonomy" id="374177"/>
    <lineage>
        <taxon>Bacteria</taxon>
        <taxon>Pseudomonadati</taxon>
        <taxon>Pseudomonadota</taxon>
        <taxon>Alphaproteobacteria</taxon>
        <taxon>Sphingomonadales</taxon>
        <taxon>Erythrobacteraceae</taxon>
        <taxon>Altericroceibacterium</taxon>
    </lineage>
</organism>
<keyword evidence="3" id="KW-1185">Reference proteome</keyword>
<feature type="domain" description="Putative auto-transporter adhesin head GIN" evidence="1">
    <location>
        <begin position="49"/>
        <end position="228"/>
    </location>
</feature>
<dbReference type="AlphaFoldDB" id="A0A845ACJ5"/>
<proteinExistence type="predicted"/>
<evidence type="ECO:0000313" key="3">
    <source>
        <dbReference type="Proteomes" id="UP000460561"/>
    </source>
</evidence>
<dbReference type="PANTHER" id="PTHR39200:SF1">
    <property type="entry name" value="AUTO-TRANSPORTER ADHESIN HEAD GIN DOMAIN-CONTAINING PROTEIN-RELATED"/>
    <property type="match status" value="1"/>
</dbReference>
<accession>A0A845ACJ5</accession>
<protein>
    <recommendedName>
        <fullName evidence="1">Putative auto-transporter adhesin head GIN domain-containing protein</fullName>
    </recommendedName>
</protein>
<dbReference type="PANTHER" id="PTHR39200">
    <property type="entry name" value="HYPOTHETICAL EXPORTED PROTEIN"/>
    <property type="match status" value="1"/>
</dbReference>
<dbReference type="OrthoDB" id="7425768at2"/>
<dbReference type="Pfam" id="PF10988">
    <property type="entry name" value="DUF2807"/>
    <property type="match status" value="1"/>
</dbReference>
<gene>
    <name evidence="2" type="ORF">GRI39_10585</name>
</gene>
<reference evidence="2 3" key="1">
    <citation type="submission" date="2019-12" db="EMBL/GenBank/DDBJ databases">
        <title>Genomic-based taxomic classification of the family Erythrobacteraceae.</title>
        <authorList>
            <person name="Xu L."/>
        </authorList>
    </citation>
    <scope>NUCLEOTIDE SEQUENCE [LARGE SCALE GENOMIC DNA]</scope>
    <source>
        <strain evidence="2 3">DSM 18604</strain>
    </source>
</reference>
<evidence type="ECO:0000259" key="1">
    <source>
        <dbReference type="Pfam" id="PF10988"/>
    </source>
</evidence>
<sequence length="245" mass="24893">MQLSNRNIFRALALGVIGATALSGCTFINQSNAMEGQTLSELDLTSQSFDKVTLAGPDVLEITSGTTPSLTAEGDEQAKKALRFRLEDGTLLIGRNDKDGAGRNAARIHLTMPPPAELALKGSGDITTQELGQTGKLSIAGSGSINAQSVQAQSLNASISGSGDLRAKGSTDQLKVSIAGSGNVYMSELTASTASVKISGSGDVAVRALDHADVSVAGSGDVDVYGTAECTQKVSGSGTVTCGKK</sequence>
<dbReference type="EMBL" id="WTYQ01000003">
    <property type="protein sequence ID" value="MXP26485.1"/>
    <property type="molecule type" value="Genomic_DNA"/>
</dbReference>
<comment type="caution">
    <text evidence="2">The sequence shown here is derived from an EMBL/GenBank/DDBJ whole genome shotgun (WGS) entry which is preliminary data.</text>
</comment>
<dbReference type="InterPro" id="IPR021255">
    <property type="entry name" value="DUF2807"/>
</dbReference>